<comment type="caution">
    <text evidence="1">The sequence shown here is derived from an EMBL/GenBank/DDBJ whole genome shotgun (WGS) entry which is preliminary data.</text>
</comment>
<sequence length="287" mass="34133">MIDDEQRFALHTINDPKNLSFDRYAYSRYKYGDSNQAKQFGQELYTGFLDRYRDFLLSSNQQFIAISSPRSTIPPAVYYIFQTFLEKLNRFLQLNKCEPIIEHTIQRIGTIAEDYSLLSRHERLDRLIDERYSIDCQDFGNKFLLFVDDIRITGIHEMNIIRLLKTSNIYNSRLFIYYAQLVNDKIPTSFEYELNRSAISNLEQLLTIIRNPSSSFQINTRVLKEILRSNLSELDYFLQSINTDLMSQLYHACFACNYQTIEIFVDSLEYIHRCLQQRQNEKQAKYL</sequence>
<dbReference type="OrthoDB" id="9986683at2759"/>
<dbReference type="EMBL" id="CAJNOI010000002">
    <property type="protein sequence ID" value="CAF0724567.1"/>
    <property type="molecule type" value="Genomic_DNA"/>
</dbReference>
<dbReference type="Proteomes" id="UP000663832">
    <property type="component" value="Unassembled WGS sequence"/>
</dbReference>
<evidence type="ECO:0000313" key="3">
    <source>
        <dbReference type="Proteomes" id="UP000663832"/>
    </source>
</evidence>
<dbReference type="Pfam" id="PF15610">
    <property type="entry name" value="PRTase_3"/>
    <property type="match status" value="1"/>
</dbReference>
<reference evidence="1" key="1">
    <citation type="submission" date="2021-02" db="EMBL/GenBank/DDBJ databases">
        <authorList>
            <person name="Nowell W R."/>
        </authorList>
    </citation>
    <scope>NUCLEOTIDE SEQUENCE</scope>
</reference>
<name>A0A813MQJ3_9BILA</name>
<dbReference type="InterPro" id="IPR028944">
    <property type="entry name" value="PRTase_ComF-like"/>
</dbReference>
<evidence type="ECO:0000313" key="4">
    <source>
        <dbReference type="Proteomes" id="UP000663877"/>
    </source>
</evidence>
<evidence type="ECO:0000313" key="1">
    <source>
        <dbReference type="EMBL" id="CAF0724567.1"/>
    </source>
</evidence>
<dbReference type="EMBL" id="CAJNOM010000284">
    <property type="protein sequence ID" value="CAF1319233.1"/>
    <property type="molecule type" value="Genomic_DNA"/>
</dbReference>
<dbReference type="AlphaFoldDB" id="A0A813MQJ3"/>
<dbReference type="Proteomes" id="UP000663877">
    <property type="component" value="Unassembled WGS sequence"/>
</dbReference>
<evidence type="ECO:0000313" key="2">
    <source>
        <dbReference type="EMBL" id="CAF1319233.1"/>
    </source>
</evidence>
<organism evidence="1 4">
    <name type="scientific">Adineta steineri</name>
    <dbReference type="NCBI Taxonomy" id="433720"/>
    <lineage>
        <taxon>Eukaryota</taxon>
        <taxon>Metazoa</taxon>
        <taxon>Spiralia</taxon>
        <taxon>Gnathifera</taxon>
        <taxon>Rotifera</taxon>
        <taxon>Eurotatoria</taxon>
        <taxon>Bdelloidea</taxon>
        <taxon>Adinetida</taxon>
        <taxon>Adinetidae</taxon>
        <taxon>Adineta</taxon>
    </lineage>
</organism>
<protein>
    <submittedName>
        <fullName evidence="1">Uncharacterized protein</fullName>
    </submittedName>
</protein>
<keyword evidence="3" id="KW-1185">Reference proteome</keyword>
<proteinExistence type="predicted"/>
<accession>A0A813MQJ3</accession>
<gene>
    <name evidence="1" type="ORF">BJG266_LOCUS604</name>
    <name evidence="2" type="ORF">QVE165_LOCUS32243</name>
</gene>